<keyword evidence="9" id="KW-1185">Reference proteome</keyword>
<dbReference type="Pfam" id="PF15459">
    <property type="entry name" value="RRP14"/>
    <property type="match status" value="1"/>
</dbReference>
<evidence type="ECO:0000313" key="10">
    <source>
        <dbReference type="Proteomes" id="UP000320475"/>
    </source>
</evidence>
<comment type="subcellular location">
    <subcellularLocation>
        <location evidence="1">Nucleus</location>
    </subcellularLocation>
</comment>
<protein>
    <recommendedName>
        <fullName evidence="11">Ribosomal RNA-processing protein 14/surfeit locus protein 6 C-terminal domain-containing protein</fullName>
    </recommendedName>
</protein>
<dbReference type="GO" id="GO:0042273">
    <property type="term" value="P:ribosomal large subunit biogenesis"/>
    <property type="evidence" value="ECO:0007669"/>
    <property type="project" value="TreeGrafter"/>
</dbReference>
<evidence type="ECO:0000256" key="3">
    <source>
        <dbReference type="ARBA" id="ARBA00023242"/>
    </source>
</evidence>
<sequence>MGTEYSLDGLEDRLHKHRQAVEALVELIPPKWYLPTIEADEDIMPMNKKFMKNVKNQAPKQTVKETTRKAKKAKLNPENYKSAVQLEREEAANHNDEASTNNTETSVPSKPEQHGRANNVQELRQRLNARISELQSKRSISTKGEGRAALLERRLKKKEERKKAHKEVKGRTTASMDDGDRPLKDGPSSDKQSTNDVAPSLSFGKIQYGNDDNATSKKRKSDTLGLLKAAEAKKRRLEELQVKNAPKAATIMEKQAWSQLERKAEGDKLKDDPKLLKKTLKREQKRKEKSANEWEERNAQVQKSMDDRQKKRAENIAARKSGAKDKKKGGSSNKSAKKHSNKTRRPGFEGQKR</sequence>
<dbReference type="GO" id="GO:0003677">
    <property type="term" value="F:DNA binding"/>
    <property type="evidence" value="ECO:0007669"/>
    <property type="project" value="TreeGrafter"/>
</dbReference>
<feature type="domain" description="Ribosomal RNA-processing protein 14 N-terminal" evidence="6">
    <location>
        <begin position="13"/>
        <end position="78"/>
    </location>
</feature>
<accession>A0A507CZD1</accession>
<feature type="compositionally biased region" description="Basic and acidic residues" evidence="4">
    <location>
        <begin position="144"/>
        <end position="170"/>
    </location>
</feature>
<feature type="compositionally biased region" description="Basic and acidic residues" evidence="4">
    <location>
        <begin position="178"/>
        <end position="188"/>
    </location>
</feature>
<dbReference type="Proteomes" id="UP000320475">
    <property type="component" value="Unassembled WGS sequence"/>
</dbReference>
<dbReference type="Pfam" id="PF04935">
    <property type="entry name" value="SURF6"/>
    <property type="match status" value="1"/>
</dbReference>
<feature type="compositionally biased region" description="Basic residues" evidence="4">
    <location>
        <begin position="325"/>
        <end position="345"/>
    </location>
</feature>
<feature type="region of interest" description="Disordered" evidence="4">
    <location>
        <begin position="262"/>
        <end position="353"/>
    </location>
</feature>
<feature type="compositionally biased region" description="Basic and acidic residues" evidence="4">
    <location>
        <begin position="262"/>
        <end position="314"/>
    </location>
</feature>
<dbReference type="AlphaFoldDB" id="A0A507CZD1"/>
<name>A0A507CZD1_9FUNG</name>
<dbReference type="EMBL" id="QEAM01000080">
    <property type="protein sequence ID" value="TPX47320.1"/>
    <property type="molecule type" value="Genomic_DNA"/>
</dbReference>
<dbReference type="STRING" id="286115.A0A507CZD1"/>
<proteinExistence type="inferred from homology"/>
<feature type="domain" description="Ribosomal RNA-processing protein 14/surfeit locus protein 6 C-terminal" evidence="5">
    <location>
        <begin position="152"/>
        <end position="329"/>
    </location>
</feature>
<feature type="compositionally biased region" description="Polar residues" evidence="4">
    <location>
        <begin position="98"/>
        <end position="108"/>
    </location>
</feature>
<evidence type="ECO:0000259" key="5">
    <source>
        <dbReference type="Pfam" id="PF04935"/>
    </source>
</evidence>
<dbReference type="InterPro" id="IPR029190">
    <property type="entry name" value="Rrp14/SURF6_C"/>
</dbReference>
<comment type="caution">
    <text evidence="7">The sequence shown here is derived from an EMBL/GenBank/DDBJ whole genome shotgun (WGS) entry which is preliminary data.</text>
</comment>
<dbReference type="Proteomes" id="UP000317494">
    <property type="component" value="Unassembled WGS sequence"/>
</dbReference>
<dbReference type="GO" id="GO:0003723">
    <property type="term" value="F:RNA binding"/>
    <property type="evidence" value="ECO:0007669"/>
    <property type="project" value="TreeGrafter"/>
</dbReference>
<dbReference type="VEuPathDB" id="FungiDB:SeMB42_g04292"/>
<dbReference type="GO" id="GO:0042274">
    <property type="term" value="P:ribosomal small subunit biogenesis"/>
    <property type="evidence" value="ECO:0007669"/>
    <property type="project" value="TreeGrafter"/>
</dbReference>
<dbReference type="InterPro" id="IPR007019">
    <property type="entry name" value="SURF6"/>
</dbReference>
<feature type="region of interest" description="Disordered" evidence="4">
    <location>
        <begin position="90"/>
        <end position="117"/>
    </location>
</feature>
<comment type="similarity">
    <text evidence="2">Belongs to the SURF6 family.</text>
</comment>
<dbReference type="GO" id="GO:0005730">
    <property type="term" value="C:nucleolus"/>
    <property type="evidence" value="ECO:0007669"/>
    <property type="project" value="TreeGrafter"/>
</dbReference>
<evidence type="ECO:0000313" key="9">
    <source>
        <dbReference type="Proteomes" id="UP000317494"/>
    </source>
</evidence>
<evidence type="ECO:0000259" key="6">
    <source>
        <dbReference type="Pfam" id="PF15459"/>
    </source>
</evidence>
<keyword evidence="3" id="KW-0539">Nucleus</keyword>
<organism evidence="7 9">
    <name type="scientific">Synchytrium endobioticum</name>
    <dbReference type="NCBI Taxonomy" id="286115"/>
    <lineage>
        <taxon>Eukaryota</taxon>
        <taxon>Fungi</taxon>
        <taxon>Fungi incertae sedis</taxon>
        <taxon>Chytridiomycota</taxon>
        <taxon>Chytridiomycota incertae sedis</taxon>
        <taxon>Chytridiomycetes</taxon>
        <taxon>Synchytriales</taxon>
        <taxon>Synchytriaceae</taxon>
        <taxon>Synchytrium</taxon>
    </lineage>
</organism>
<evidence type="ECO:0000256" key="1">
    <source>
        <dbReference type="ARBA" id="ARBA00004123"/>
    </source>
</evidence>
<dbReference type="PANTHER" id="PTHR14369">
    <property type="entry name" value="SURFEIT LOCUS PROTEIN 6"/>
    <property type="match status" value="1"/>
</dbReference>
<reference evidence="9 10" key="1">
    <citation type="journal article" date="2019" name="Sci. Rep.">
        <title>Comparative genomics of chytrid fungi reveal insights into the obligate biotrophic and pathogenic lifestyle of Synchytrium endobioticum.</title>
        <authorList>
            <person name="van de Vossenberg B.T.L.H."/>
            <person name="Warris S."/>
            <person name="Nguyen H.D.T."/>
            <person name="van Gent-Pelzer M.P.E."/>
            <person name="Joly D.L."/>
            <person name="van de Geest H.C."/>
            <person name="Bonants P.J.M."/>
            <person name="Smith D.S."/>
            <person name="Levesque C.A."/>
            <person name="van der Lee T.A.J."/>
        </authorList>
    </citation>
    <scope>NUCLEOTIDE SEQUENCE [LARGE SCALE GENOMIC DNA]</scope>
    <source>
        <strain evidence="8 10">LEV6574</strain>
        <strain evidence="7 9">MB42</strain>
    </source>
</reference>
<dbReference type="PANTHER" id="PTHR14369:SF0">
    <property type="entry name" value="SURFEIT LOCUS PROTEIN 6"/>
    <property type="match status" value="1"/>
</dbReference>
<dbReference type="OrthoDB" id="444809at2759"/>
<dbReference type="EMBL" id="QEAN01000170">
    <property type="protein sequence ID" value="TPX44542.1"/>
    <property type="molecule type" value="Genomic_DNA"/>
</dbReference>
<evidence type="ECO:0000313" key="7">
    <source>
        <dbReference type="EMBL" id="TPX44542.1"/>
    </source>
</evidence>
<feature type="region of interest" description="Disordered" evidence="4">
    <location>
        <begin position="134"/>
        <end position="225"/>
    </location>
</feature>
<evidence type="ECO:0000256" key="4">
    <source>
        <dbReference type="SAM" id="MobiDB-lite"/>
    </source>
</evidence>
<feature type="region of interest" description="Disordered" evidence="4">
    <location>
        <begin position="62"/>
        <end position="81"/>
    </location>
</feature>
<dbReference type="InterPro" id="IPR029188">
    <property type="entry name" value="Rrp14_N"/>
</dbReference>
<evidence type="ECO:0008006" key="11">
    <source>
        <dbReference type="Google" id="ProtNLM"/>
    </source>
</evidence>
<gene>
    <name evidence="8" type="ORF">SeLEV6574_g02728</name>
    <name evidence="7" type="ORF">SeMB42_g04292</name>
</gene>
<evidence type="ECO:0000256" key="2">
    <source>
        <dbReference type="ARBA" id="ARBA00005904"/>
    </source>
</evidence>
<evidence type="ECO:0000313" key="8">
    <source>
        <dbReference type="EMBL" id="TPX47320.1"/>
    </source>
</evidence>